<gene>
    <name evidence="1" type="ORF">ONE63_011541</name>
</gene>
<evidence type="ECO:0000313" key="2">
    <source>
        <dbReference type="Proteomes" id="UP001075354"/>
    </source>
</evidence>
<evidence type="ECO:0008006" key="3">
    <source>
        <dbReference type="Google" id="ProtNLM"/>
    </source>
</evidence>
<dbReference type="GO" id="GO:0003824">
    <property type="term" value="F:catalytic activity"/>
    <property type="evidence" value="ECO:0007669"/>
    <property type="project" value="InterPro"/>
</dbReference>
<dbReference type="InterPro" id="IPR036691">
    <property type="entry name" value="Endo/exonu/phosph_ase_sf"/>
</dbReference>
<keyword evidence="2" id="KW-1185">Reference proteome</keyword>
<dbReference type="EMBL" id="JAPTSV010000871">
    <property type="protein sequence ID" value="KAJ1518837.1"/>
    <property type="molecule type" value="Genomic_DNA"/>
</dbReference>
<dbReference type="AlphaFoldDB" id="A0AAV7X2I3"/>
<proteinExistence type="predicted"/>
<dbReference type="PANTHER" id="PTHR33395:SF22">
    <property type="entry name" value="REVERSE TRANSCRIPTASE DOMAIN-CONTAINING PROTEIN"/>
    <property type="match status" value="1"/>
</dbReference>
<evidence type="ECO:0000313" key="1">
    <source>
        <dbReference type="EMBL" id="KAJ1518837.1"/>
    </source>
</evidence>
<name>A0AAV7X2I3_9NEOP</name>
<reference evidence="1" key="1">
    <citation type="submission" date="2022-12" db="EMBL/GenBank/DDBJ databases">
        <title>Chromosome-level genome assembly of the bean flower thrips Megalurothrips usitatus.</title>
        <authorList>
            <person name="Ma L."/>
            <person name="Liu Q."/>
            <person name="Li H."/>
            <person name="Cai W."/>
        </authorList>
    </citation>
    <scope>NUCLEOTIDE SEQUENCE</scope>
    <source>
        <strain evidence="1">Cailab_2022a</strain>
    </source>
</reference>
<comment type="caution">
    <text evidence="1">The sequence shown here is derived from an EMBL/GenBank/DDBJ whole genome shotgun (WGS) entry which is preliminary data.</text>
</comment>
<dbReference type="Proteomes" id="UP001075354">
    <property type="component" value="Unassembled WGS sequence"/>
</dbReference>
<organism evidence="1 2">
    <name type="scientific">Megalurothrips usitatus</name>
    <name type="common">bean blossom thrips</name>
    <dbReference type="NCBI Taxonomy" id="439358"/>
    <lineage>
        <taxon>Eukaryota</taxon>
        <taxon>Metazoa</taxon>
        <taxon>Ecdysozoa</taxon>
        <taxon>Arthropoda</taxon>
        <taxon>Hexapoda</taxon>
        <taxon>Insecta</taxon>
        <taxon>Pterygota</taxon>
        <taxon>Neoptera</taxon>
        <taxon>Paraneoptera</taxon>
        <taxon>Thysanoptera</taxon>
        <taxon>Terebrantia</taxon>
        <taxon>Thripoidea</taxon>
        <taxon>Thripidae</taxon>
        <taxon>Megalurothrips</taxon>
    </lineage>
</organism>
<dbReference type="SUPFAM" id="SSF56219">
    <property type="entry name" value="DNase I-like"/>
    <property type="match status" value="1"/>
</dbReference>
<sequence>MRKSQKTEFLHARKDLRVQDLQGFPPGPRSAIIYINESLSREMRMIFNRVRALKVEKRIHDVWFFNGKLFVKKTEKGNRIQVKSEDHLTSLVYVMFDHVQPSFTPNLTSGTPQALVNLCHSFPNKLKIVHVNAESLNCRSHADMFHLLFANSQIDVIAVSETFYRCQSDVLRLKNYNTFTANRNSSGGGGVAIYVKNTHDCKRLSKSNSDPTGNLKKPDYAIIEICLSDTKIIFGCVYRPPKGGYFDEFGEDFMSLGIDYKFHIVAGDVNAHSGSMKPCDIRDGKAVYDFLELYNLSRVPYDATFHIEGCDSHLDMIASTCHEQLVYHSQLHSGMSNHDLLVSVFSFGVPKFTPRQCTFRSFRNFNPDALKKDVVEAPWHDMFHLEDVNAKLEFFNCHLTALFNKHAPYVTVQVKHRPTPWMTDDLRILMAERDRMYNDIKNCKDKLIFEQFRKLRNRTKCEIRNAKVRYSHKILNNCTSSGSLWKNLKKTLRYSAE</sequence>
<dbReference type="PANTHER" id="PTHR33395">
    <property type="entry name" value="TRANSCRIPTASE, PUTATIVE-RELATED-RELATED"/>
    <property type="match status" value="1"/>
</dbReference>
<protein>
    <recommendedName>
        <fullName evidence="3">Endonuclease/exonuclease/phosphatase domain-containing protein</fullName>
    </recommendedName>
</protein>
<accession>A0AAV7X2I3</accession>
<dbReference type="Gene3D" id="3.60.10.10">
    <property type="entry name" value="Endonuclease/exonuclease/phosphatase"/>
    <property type="match status" value="1"/>
</dbReference>